<reference evidence="1 2" key="1">
    <citation type="submission" date="2023-07" db="EMBL/GenBank/DDBJ databases">
        <title>Genomic Encyclopedia of Type Strains, Phase IV (KMG-IV): sequencing the most valuable type-strain genomes for metagenomic binning, comparative biology and taxonomic classification.</title>
        <authorList>
            <person name="Goeker M."/>
        </authorList>
    </citation>
    <scope>NUCLEOTIDE SEQUENCE [LARGE SCALE GENOMIC DNA]</scope>
    <source>
        <strain evidence="1 2">DSM 29005</strain>
    </source>
</reference>
<dbReference type="EMBL" id="JAUSUD010000001">
    <property type="protein sequence ID" value="MDQ0228797.1"/>
    <property type="molecule type" value="Genomic_DNA"/>
</dbReference>
<name>A0ABT9Z970_9BACI</name>
<dbReference type="InterPro" id="IPR023351">
    <property type="entry name" value="YppE-like_sf"/>
</dbReference>
<evidence type="ECO:0000313" key="1">
    <source>
        <dbReference type="EMBL" id="MDQ0228797.1"/>
    </source>
</evidence>
<sequence>MLTIEVTSRKLLQELMKCKQRFEQLETKPEKSETYFYHNVKPAFEHIMEIVSLWEPMARKWVLVNKPKNIHTSQIDSTVENIEHIVLQSFYKDTNKQRFQNMYHSVEFVITAIFTGVELKKQ</sequence>
<comment type="caution">
    <text evidence="1">The sequence shown here is derived from an EMBL/GenBank/DDBJ whole genome shotgun (WGS) entry which is preliminary data.</text>
</comment>
<accession>A0ABT9Z970</accession>
<evidence type="ECO:0008006" key="3">
    <source>
        <dbReference type="Google" id="ProtNLM"/>
    </source>
</evidence>
<protein>
    <recommendedName>
        <fullName evidence="3">DUF1798 family protein</fullName>
    </recommendedName>
</protein>
<keyword evidence="2" id="KW-1185">Reference proteome</keyword>
<dbReference type="Pfam" id="PF08807">
    <property type="entry name" value="DUF1798"/>
    <property type="match status" value="1"/>
</dbReference>
<proteinExistence type="predicted"/>
<dbReference type="SUPFAM" id="SSF140415">
    <property type="entry name" value="YppE-like"/>
    <property type="match status" value="1"/>
</dbReference>
<dbReference type="Proteomes" id="UP001234495">
    <property type="component" value="Unassembled WGS sequence"/>
</dbReference>
<gene>
    <name evidence="1" type="ORF">J2S19_000047</name>
</gene>
<dbReference type="InterPro" id="IPR014913">
    <property type="entry name" value="YppE-like"/>
</dbReference>
<dbReference type="Gene3D" id="1.20.120.440">
    <property type="entry name" value="YppE-like"/>
    <property type="match status" value="1"/>
</dbReference>
<organism evidence="1 2">
    <name type="scientific">Metabacillus malikii</name>
    <dbReference type="NCBI Taxonomy" id="1504265"/>
    <lineage>
        <taxon>Bacteria</taxon>
        <taxon>Bacillati</taxon>
        <taxon>Bacillota</taxon>
        <taxon>Bacilli</taxon>
        <taxon>Bacillales</taxon>
        <taxon>Bacillaceae</taxon>
        <taxon>Metabacillus</taxon>
    </lineage>
</organism>
<evidence type="ECO:0000313" key="2">
    <source>
        <dbReference type="Proteomes" id="UP001234495"/>
    </source>
</evidence>